<dbReference type="GO" id="GO:0008289">
    <property type="term" value="F:lipid binding"/>
    <property type="evidence" value="ECO:0007669"/>
    <property type="project" value="InterPro"/>
</dbReference>
<dbReference type="PROSITE" id="PS50848">
    <property type="entry name" value="START"/>
    <property type="match status" value="1"/>
</dbReference>
<dbReference type="PANTHER" id="PTHR19308">
    <property type="entry name" value="PHOSPHATIDYLCHOLINE TRANSFER PROTEIN"/>
    <property type="match status" value="1"/>
</dbReference>
<dbReference type="GO" id="GO:0005737">
    <property type="term" value="C:cytoplasm"/>
    <property type="evidence" value="ECO:0007669"/>
    <property type="project" value="UniProtKB-ARBA"/>
</dbReference>
<proteinExistence type="predicted"/>
<sequence>MEASGSTLSGFEERVSELPEEQQAFATKLIEKFAQMKEIAAEEEGWKEGKKKDGFFIHTKKTDTGLNCIRGQGAMDFSADKVFEFIDTDGNITKYDSSYKEGRTIETPDLGVGLCFSYSRYKGGTMISDRDFCFIGASVKEEDGTYITCYTSAEHADCPAVKKCVRGELYIGGWIITPDKDDPENKCYAHYITQTNPKGSVPKYFVNKFSEGQGLLPYQINEILKKESA</sequence>
<dbReference type="InterPro" id="IPR051213">
    <property type="entry name" value="START_lipid_transfer"/>
</dbReference>
<organism evidence="2 3">
    <name type="scientific">Euplotes crassus</name>
    <dbReference type="NCBI Taxonomy" id="5936"/>
    <lineage>
        <taxon>Eukaryota</taxon>
        <taxon>Sar</taxon>
        <taxon>Alveolata</taxon>
        <taxon>Ciliophora</taxon>
        <taxon>Intramacronucleata</taxon>
        <taxon>Spirotrichea</taxon>
        <taxon>Hypotrichia</taxon>
        <taxon>Euplotida</taxon>
        <taxon>Euplotidae</taxon>
        <taxon>Moneuplotes</taxon>
    </lineage>
</organism>
<feature type="domain" description="START" evidence="1">
    <location>
        <begin position="36"/>
        <end position="207"/>
    </location>
</feature>
<dbReference type="InterPro" id="IPR002913">
    <property type="entry name" value="START_lipid-bd_dom"/>
</dbReference>
<dbReference type="SUPFAM" id="SSF55961">
    <property type="entry name" value="Bet v1-like"/>
    <property type="match status" value="1"/>
</dbReference>
<comment type="caution">
    <text evidence="2">The sequence shown here is derived from an EMBL/GenBank/DDBJ whole genome shotgun (WGS) entry which is preliminary data.</text>
</comment>
<accession>A0AAD2D363</accession>
<dbReference type="Proteomes" id="UP001295684">
    <property type="component" value="Unassembled WGS sequence"/>
</dbReference>
<protein>
    <recommendedName>
        <fullName evidence="1">START domain-containing protein</fullName>
    </recommendedName>
</protein>
<keyword evidence="3" id="KW-1185">Reference proteome</keyword>
<reference evidence="2" key="1">
    <citation type="submission" date="2023-07" db="EMBL/GenBank/DDBJ databases">
        <authorList>
            <consortium name="AG Swart"/>
            <person name="Singh M."/>
            <person name="Singh A."/>
            <person name="Seah K."/>
            <person name="Emmerich C."/>
        </authorList>
    </citation>
    <scope>NUCLEOTIDE SEQUENCE</scope>
    <source>
        <strain evidence="2">DP1</strain>
    </source>
</reference>
<dbReference type="PANTHER" id="PTHR19308:SF56">
    <property type="entry name" value="START DOMAIN-CONTAINING PROTEIN"/>
    <property type="match status" value="1"/>
</dbReference>
<dbReference type="Pfam" id="PF01852">
    <property type="entry name" value="START"/>
    <property type="match status" value="1"/>
</dbReference>
<dbReference type="InterPro" id="IPR023393">
    <property type="entry name" value="START-like_dom_sf"/>
</dbReference>
<evidence type="ECO:0000259" key="1">
    <source>
        <dbReference type="PROSITE" id="PS50848"/>
    </source>
</evidence>
<dbReference type="Gene3D" id="3.30.530.20">
    <property type="match status" value="1"/>
</dbReference>
<dbReference type="EMBL" id="CAMPGE010020183">
    <property type="protein sequence ID" value="CAI2378455.1"/>
    <property type="molecule type" value="Genomic_DNA"/>
</dbReference>
<evidence type="ECO:0000313" key="3">
    <source>
        <dbReference type="Proteomes" id="UP001295684"/>
    </source>
</evidence>
<dbReference type="AlphaFoldDB" id="A0AAD2D363"/>
<evidence type="ECO:0000313" key="2">
    <source>
        <dbReference type="EMBL" id="CAI2378455.1"/>
    </source>
</evidence>
<gene>
    <name evidence="2" type="ORF">ECRASSUSDP1_LOCUS19851</name>
</gene>
<name>A0AAD2D363_EUPCR</name>
<dbReference type="CDD" id="cd00177">
    <property type="entry name" value="START"/>
    <property type="match status" value="1"/>
</dbReference>